<evidence type="ECO:0000313" key="4">
    <source>
        <dbReference type="Proteomes" id="UP000799772"/>
    </source>
</evidence>
<dbReference type="InterPro" id="IPR050345">
    <property type="entry name" value="Aliph_Amidase/BUP"/>
</dbReference>
<dbReference type="AlphaFoldDB" id="A0A9P4M660"/>
<dbReference type="InterPro" id="IPR036526">
    <property type="entry name" value="C-N_Hydrolase_sf"/>
</dbReference>
<dbReference type="NCBIfam" id="NF009803">
    <property type="entry name" value="PRK13287.1"/>
    <property type="match status" value="1"/>
</dbReference>
<organism evidence="3 4">
    <name type="scientific">Rhizodiscina lignyota</name>
    <dbReference type="NCBI Taxonomy" id="1504668"/>
    <lineage>
        <taxon>Eukaryota</taxon>
        <taxon>Fungi</taxon>
        <taxon>Dikarya</taxon>
        <taxon>Ascomycota</taxon>
        <taxon>Pezizomycotina</taxon>
        <taxon>Dothideomycetes</taxon>
        <taxon>Pleosporomycetidae</taxon>
        <taxon>Aulographales</taxon>
        <taxon>Rhizodiscinaceae</taxon>
        <taxon>Rhizodiscina</taxon>
    </lineage>
</organism>
<dbReference type="Pfam" id="PF00795">
    <property type="entry name" value="CN_hydrolase"/>
    <property type="match status" value="1"/>
</dbReference>
<feature type="domain" description="CN hydrolase" evidence="2">
    <location>
        <begin position="14"/>
        <end position="256"/>
    </location>
</feature>
<reference evidence="3" key="1">
    <citation type="journal article" date="2020" name="Stud. Mycol.">
        <title>101 Dothideomycetes genomes: a test case for predicting lifestyles and emergence of pathogens.</title>
        <authorList>
            <person name="Haridas S."/>
            <person name="Albert R."/>
            <person name="Binder M."/>
            <person name="Bloem J."/>
            <person name="Labutti K."/>
            <person name="Salamov A."/>
            <person name="Andreopoulos B."/>
            <person name="Baker S."/>
            <person name="Barry K."/>
            <person name="Bills G."/>
            <person name="Bluhm B."/>
            <person name="Cannon C."/>
            <person name="Castanera R."/>
            <person name="Culley D."/>
            <person name="Daum C."/>
            <person name="Ezra D."/>
            <person name="Gonzalez J."/>
            <person name="Henrissat B."/>
            <person name="Kuo A."/>
            <person name="Liang C."/>
            <person name="Lipzen A."/>
            <person name="Lutzoni F."/>
            <person name="Magnuson J."/>
            <person name="Mondo S."/>
            <person name="Nolan M."/>
            <person name="Ohm R."/>
            <person name="Pangilinan J."/>
            <person name="Park H.-J."/>
            <person name="Ramirez L."/>
            <person name="Alfaro M."/>
            <person name="Sun H."/>
            <person name="Tritt A."/>
            <person name="Yoshinaga Y."/>
            <person name="Zwiers L.-H."/>
            <person name="Turgeon B."/>
            <person name="Goodwin S."/>
            <person name="Spatafora J."/>
            <person name="Crous P."/>
            <person name="Grigoriev I."/>
        </authorList>
    </citation>
    <scope>NUCLEOTIDE SEQUENCE</scope>
    <source>
        <strain evidence="3">CBS 133067</strain>
    </source>
</reference>
<dbReference type="PANTHER" id="PTHR43674:SF15">
    <property type="entry name" value="FORMAMIDASE"/>
    <property type="match status" value="1"/>
</dbReference>
<proteinExistence type="predicted"/>
<dbReference type="PANTHER" id="PTHR43674">
    <property type="entry name" value="NITRILASE C965.09-RELATED"/>
    <property type="match status" value="1"/>
</dbReference>
<protein>
    <submittedName>
        <fullName evidence="3">Formamidase</fullName>
    </submittedName>
</protein>
<dbReference type="Gene3D" id="3.60.110.10">
    <property type="entry name" value="Carbon-nitrogen hydrolase"/>
    <property type="match status" value="1"/>
</dbReference>
<dbReference type="Proteomes" id="UP000799772">
    <property type="component" value="Unassembled WGS sequence"/>
</dbReference>
<dbReference type="SUPFAM" id="SSF56317">
    <property type="entry name" value="Carbon-nitrogen hydrolase"/>
    <property type="match status" value="1"/>
</dbReference>
<evidence type="ECO:0000313" key="3">
    <source>
        <dbReference type="EMBL" id="KAF2095997.1"/>
    </source>
</evidence>
<gene>
    <name evidence="3" type="ORF">NA57DRAFT_78768</name>
</gene>
<dbReference type="OrthoDB" id="10250282at2759"/>
<name>A0A9P4M660_9PEZI</name>
<dbReference type="InterPro" id="IPR003010">
    <property type="entry name" value="C-N_Hydrolase"/>
</dbReference>
<dbReference type="EMBL" id="ML978130">
    <property type="protein sequence ID" value="KAF2095997.1"/>
    <property type="molecule type" value="Genomic_DNA"/>
</dbReference>
<dbReference type="GO" id="GO:0033388">
    <property type="term" value="P:putrescine biosynthetic process from arginine"/>
    <property type="evidence" value="ECO:0007669"/>
    <property type="project" value="TreeGrafter"/>
</dbReference>
<keyword evidence="1" id="KW-0378">Hydrolase</keyword>
<dbReference type="PROSITE" id="PS50263">
    <property type="entry name" value="CN_HYDROLASE"/>
    <property type="match status" value="1"/>
</dbReference>
<comment type="caution">
    <text evidence="3">The sequence shown here is derived from an EMBL/GenBank/DDBJ whole genome shotgun (WGS) entry which is preliminary data.</text>
</comment>
<keyword evidence="4" id="KW-1185">Reference proteome</keyword>
<evidence type="ECO:0000259" key="2">
    <source>
        <dbReference type="PROSITE" id="PS50263"/>
    </source>
</evidence>
<accession>A0A9P4M660</accession>
<dbReference type="GO" id="GO:0050126">
    <property type="term" value="F:N-carbamoylputrescine amidase activity"/>
    <property type="evidence" value="ECO:0007669"/>
    <property type="project" value="TreeGrafter"/>
</dbReference>
<sequence length="333" mass="36863">MSGLGGLNKTTGGIVIAAVQSQLFHVATPEDLSKATKHVCDLVRQAKRANPVTDLVLFPEYSIHGLTMDMNPVIMCTMDGPEIAAFKQVCKEENVWGIFSIMEKNKLGNPWNVGVTINSSGEVVDYYRKMHPWIPVEPWYPGNQGISVFTGPGGVKMSLIICHDGMFPEMAREAAYLGAEVMFRTAGYTPPIKQGWEITNRSNAFTNLMYTVSVALAGTDGTWRSMGQAMFVDPEGNVLVQGDNIPDQIVTCEVRAEEVRRRRREWGVENNLFQLGHRGYVAVKGGAGDCPYKYMRDLMKGQYAQAEDKEVHVRDGTVCGFPKPKDAFVDEIS</sequence>
<evidence type="ECO:0000256" key="1">
    <source>
        <dbReference type="ARBA" id="ARBA00022801"/>
    </source>
</evidence>